<dbReference type="Proteomes" id="UP000499080">
    <property type="component" value="Unassembled WGS sequence"/>
</dbReference>
<reference evidence="1 2" key="1">
    <citation type="journal article" date="2019" name="Sci. Rep.">
        <title>Orb-weaving spider Araneus ventricosus genome elucidates the spidroin gene catalogue.</title>
        <authorList>
            <person name="Kono N."/>
            <person name="Nakamura H."/>
            <person name="Ohtoshi R."/>
            <person name="Moran D.A.P."/>
            <person name="Shinohara A."/>
            <person name="Yoshida Y."/>
            <person name="Fujiwara M."/>
            <person name="Mori M."/>
            <person name="Tomita M."/>
            <person name="Arakawa K."/>
        </authorList>
    </citation>
    <scope>NUCLEOTIDE SEQUENCE [LARGE SCALE GENOMIC DNA]</scope>
</reference>
<comment type="caution">
    <text evidence="1">The sequence shown here is derived from an EMBL/GenBank/DDBJ whole genome shotgun (WGS) entry which is preliminary data.</text>
</comment>
<proteinExistence type="predicted"/>
<accession>A0A4Y2SL84</accession>
<organism evidence="1 2">
    <name type="scientific">Araneus ventricosus</name>
    <name type="common">Orbweaver spider</name>
    <name type="synonym">Epeira ventricosa</name>
    <dbReference type="NCBI Taxonomy" id="182803"/>
    <lineage>
        <taxon>Eukaryota</taxon>
        <taxon>Metazoa</taxon>
        <taxon>Ecdysozoa</taxon>
        <taxon>Arthropoda</taxon>
        <taxon>Chelicerata</taxon>
        <taxon>Arachnida</taxon>
        <taxon>Araneae</taxon>
        <taxon>Araneomorphae</taxon>
        <taxon>Entelegynae</taxon>
        <taxon>Araneoidea</taxon>
        <taxon>Araneidae</taxon>
        <taxon>Araneus</taxon>
    </lineage>
</organism>
<feature type="non-terminal residue" evidence="1">
    <location>
        <position position="1"/>
    </location>
</feature>
<keyword evidence="2" id="KW-1185">Reference proteome</keyword>
<evidence type="ECO:0000313" key="2">
    <source>
        <dbReference type="Proteomes" id="UP000499080"/>
    </source>
</evidence>
<protein>
    <submittedName>
        <fullName evidence="1">Uncharacterized protein</fullName>
    </submittedName>
</protein>
<gene>
    <name evidence="1" type="ORF">AVEN_125007_1</name>
</gene>
<name>A0A4Y2SL84_ARAVE</name>
<dbReference type="EMBL" id="BGPR01022076">
    <property type="protein sequence ID" value="GBN87999.1"/>
    <property type="molecule type" value="Genomic_DNA"/>
</dbReference>
<sequence length="68" mass="7680">EPLDLPSCPEEITSGLPVRFVCHAQKIKYAKNKVWFIGHEYGSHPHLDREVLCLPLNVGSSTLNYFAL</sequence>
<evidence type="ECO:0000313" key="1">
    <source>
        <dbReference type="EMBL" id="GBN87999.1"/>
    </source>
</evidence>
<dbReference type="AlphaFoldDB" id="A0A4Y2SL84"/>